<feature type="compositionally biased region" description="Polar residues" evidence="1">
    <location>
        <begin position="159"/>
        <end position="172"/>
    </location>
</feature>
<reference evidence="2 3" key="1">
    <citation type="journal article" date="2023" name="Arcadia Sci">
        <title>De novo assembly of a long-read Amblyomma americanum tick genome.</title>
        <authorList>
            <person name="Chou S."/>
            <person name="Poskanzer K.E."/>
            <person name="Rollins M."/>
            <person name="Thuy-Boun P.S."/>
        </authorList>
    </citation>
    <scope>NUCLEOTIDE SEQUENCE [LARGE SCALE GENOMIC DNA]</scope>
    <source>
        <strain evidence="2">F_SG_1</strain>
        <tissue evidence="2">Salivary glands</tissue>
    </source>
</reference>
<feature type="region of interest" description="Disordered" evidence="1">
    <location>
        <begin position="154"/>
        <end position="174"/>
    </location>
</feature>
<keyword evidence="3" id="KW-1185">Reference proteome</keyword>
<evidence type="ECO:0000256" key="1">
    <source>
        <dbReference type="SAM" id="MobiDB-lite"/>
    </source>
</evidence>
<organism evidence="2 3">
    <name type="scientific">Amblyomma americanum</name>
    <name type="common">Lone star tick</name>
    <dbReference type="NCBI Taxonomy" id="6943"/>
    <lineage>
        <taxon>Eukaryota</taxon>
        <taxon>Metazoa</taxon>
        <taxon>Ecdysozoa</taxon>
        <taxon>Arthropoda</taxon>
        <taxon>Chelicerata</taxon>
        <taxon>Arachnida</taxon>
        <taxon>Acari</taxon>
        <taxon>Parasitiformes</taxon>
        <taxon>Ixodida</taxon>
        <taxon>Ixodoidea</taxon>
        <taxon>Ixodidae</taxon>
        <taxon>Amblyomminae</taxon>
        <taxon>Amblyomma</taxon>
    </lineage>
</organism>
<proteinExistence type="predicted"/>
<sequence length="374" mass="40997">MADDVLQMSTMSVVSRSKATVLQLEARRLQAALDKKKSQESAEDAAHAQRLLRDTANLRIEHQAKTRASETPDKKRVDTPVKKRVTVVDSPKEEKRFSYQPADDVGIGIRDESIKDEESRALLRRASTFAPNTGPAVEMPDADILAIVAHTMEEKAHNSPASHRSPTLSSESIGRRAKAMVNEMVGSLTPLASKPASPVTSKMPSPTSSKRTVQSTPKRVIPGPLKKSSRTSSKNPSPAPSKDMPMTPPAGSPSTSKRNSPVVSRLPSPVPSQLNIESLPQQRIRPHTCLERGERRSRQPRITPSMVREKEELDNVIKDLLKSAEADMRDDIPAPPHASYAEGLIATIFGGSDTRSVETDNFYSTLRRSARKKP</sequence>
<gene>
    <name evidence="2" type="ORF">V5799_022038</name>
</gene>
<dbReference type="EMBL" id="JARKHS020001083">
    <property type="protein sequence ID" value="KAK8788185.1"/>
    <property type="molecule type" value="Genomic_DNA"/>
</dbReference>
<evidence type="ECO:0000313" key="2">
    <source>
        <dbReference type="EMBL" id="KAK8788185.1"/>
    </source>
</evidence>
<accession>A0AAQ4FN87</accession>
<dbReference type="Proteomes" id="UP001321473">
    <property type="component" value="Unassembled WGS sequence"/>
</dbReference>
<feature type="compositionally biased region" description="Polar residues" evidence="1">
    <location>
        <begin position="198"/>
        <end position="217"/>
    </location>
</feature>
<evidence type="ECO:0000313" key="3">
    <source>
        <dbReference type="Proteomes" id="UP001321473"/>
    </source>
</evidence>
<feature type="compositionally biased region" description="Basic and acidic residues" evidence="1">
    <location>
        <begin position="288"/>
        <end position="297"/>
    </location>
</feature>
<dbReference type="AlphaFoldDB" id="A0AAQ4FN87"/>
<protein>
    <submittedName>
        <fullName evidence="2">Uncharacterized protein</fullName>
    </submittedName>
</protein>
<comment type="caution">
    <text evidence="2">The sequence shown here is derived from an EMBL/GenBank/DDBJ whole genome shotgun (WGS) entry which is preliminary data.</text>
</comment>
<name>A0AAQ4FN87_AMBAM</name>
<feature type="region of interest" description="Disordered" evidence="1">
    <location>
        <begin position="188"/>
        <end position="303"/>
    </location>
</feature>